<evidence type="ECO:0000313" key="7">
    <source>
        <dbReference type="Proteomes" id="UP001057375"/>
    </source>
</evidence>
<evidence type="ECO:0000259" key="5">
    <source>
        <dbReference type="PROSITE" id="PS00125"/>
    </source>
</evidence>
<dbReference type="PROSITE" id="PS00125">
    <property type="entry name" value="SER_THR_PHOSPHATASE"/>
    <property type="match status" value="1"/>
</dbReference>
<evidence type="ECO:0000313" key="6">
    <source>
        <dbReference type="EMBL" id="GKT32830.1"/>
    </source>
</evidence>
<dbReference type="EC" id="3.1.3.16" evidence="4"/>
<dbReference type="InterPro" id="IPR004843">
    <property type="entry name" value="Calcineurin-like_PHP"/>
</dbReference>
<reference evidence="6" key="1">
    <citation type="submission" date="2022-03" db="EMBL/GenBank/DDBJ databases">
        <title>Draft genome sequence of Aduncisulcus paluster, a free-living microaerophilic Fornicata.</title>
        <authorList>
            <person name="Yuyama I."/>
            <person name="Kume K."/>
            <person name="Tamura T."/>
            <person name="Inagaki Y."/>
            <person name="Hashimoto T."/>
        </authorList>
    </citation>
    <scope>NUCLEOTIDE SEQUENCE</scope>
    <source>
        <strain evidence="6">NY0171</strain>
    </source>
</reference>
<organism evidence="6 7">
    <name type="scientific">Aduncisulcus paluster</name>
    <dbReference type="NCBI Taxonomy" id="2918883"/>
    <lineage>
        <taxon>Eukaryota</taxon>
        <taxon>Metamonada</taxon>
        <taxon>Carpediemonas-like organisms</taxon>
        <taxon>Aduncisulcus</taxon>
    </lineage>
</organism>
<dbReference type="InterPro" id="IPR029052">
    <property type="entry name" value="Metallo-depent_PP-like"/>
</dbReference>
<dbReference type="Proteomes" id="UP001057375">
    <property type="component" value="Unassembled WGS sequence"/>
</dbReference>
<keyword evidence="1" id="KW-0479">Metal-binding</keyword>
<dbReference type="Pfam" id="PF00149">
    <property type="entry name" value="Metallophos"/>
    <property type="match status" value="1"/>
</dbReference>
<dbReference type="Gene3D" id="3.60.21.10">
    <property type="match status" value="1"/>
</dbReference>
<comment type="catalytic activity">
    <reaction evidence="4">
        <text>O-phospho-L-threonyl-[protein] + H2O = L-threonyl-[protein] + phosphate</text>
        <dbReference type="Rhea" id="RHEA:47004"/>
        <dbReference type="Rhea" id="RHEA-COMP:11060"/>
        <dbReference type="Rhea" id="RHEA-COMP:11605"/>
        <dbReference type="ChEBI" id="CHEBI:15377"/>
        <dbReference type="ChEBI" id="CHEBI:30013"/>
        <dbReference type="ChEBI" id="CHEBI:43474"/>
        <dbReference type="ChEBI" id="CHEBI:61977"/>
        <dbReference type="EC" id="3.1.3.16"/>
    </reaction>
</comment>
<sequence length="297" mass="33573">MLKKLFEKIVRGKCPEASEIIMLMMKGAEIIAPLDNVVNIQAPVTVVGDLHGQLFDVLEMFEITGEPPATNFVFLGDYVDRGMYSLETLCLLIVLKVLYPSRIVLIRGNHECRRISSTYGFLEETKKKFSEIKGVQIYRACMTLLDTLPLAAIISGTFFCVHGGLSPGFSAVDELALIYRFKEPPSDGIVADLLWSDPRSDIDEGWMVSERGSGHIFGRQVTKKFLHVNNFAHILRAHQMCKDGFEIMFEDRLSTVWSAPNYMYRSGNVASALDISQNLRREFKIFGPRPEDERIII</sequence>
<dbReference type="SMART" id="SM00156">
    <property type="entry name" value="PP2Ac"/>
    <property type="match status" value="1"/>
</dbReference>
<proteinExistence type="inferred from homology"/>
<protein>
    <recommendedName>
        <fullName evidence="4">Serine/threonine-protein phosphatase</fullName>
        <ecNumber evidence="4">3.1.3.16</ecNumber>
    </recommendedName>
</protein>
<evidence type="ECO:0000256" key="4">
    <source>
        <dbReference type="RuleBase" id="RU004273"/>
    </source>
</evidence>
<dbReference type="EMBL" id="BQXS01010067">
    <property type="protein sequence ID" value="GKT32830.1"/>
    <property type="molecule type" value="Genomic_DNA"/>
</dbReference>
<dbReference type="SUPFAM" id="SSF56300">
    <property type="entry name" value="Metallo-dependent phosphatases"/>
    <property type="match status" value="1"/>
</dbReference>
<dbReference type="PRINTS" id="PR00114">
    <property type="entry name" value="STPHPHTASE"/>
</dbReference>
<evidence type="ECO:0000256" key="2">
    <source>
        <dbReference type="ARBA" id="ARBA00022801"/>
    </source>
</evidence>
<keyword evidence="7" id="KW-1185">Reference proteome</keyword>
<name>A0ABQ5KPI9_9EUKA</name>
<dbReference type="InterPro" id="IPR047129">
    <property type="entry name" value="PPA2-like"/>
</dbReference>
<accession>A0ABQ5KPI9</accession>
<feature type="domain" description="Serine/threonine specific protein phosphatases" evidence="5">
    <location>
        <begin position="106"/>
        <end position="111"/>
    </location>
</feature>
<evidence type="ECO:0000256" key="1">
    <source>
        <dbReference type="ARBA" id="ARBA00022723"/>
    </source>
</evidence>
<dbReference type="PANTHER" id="PTHR45619">
    <property type="entry name" value="SERINE/THREONINE-PROTEIN PHOSPHATASE PP2A-RELATED"/>
    <property type="match status" value="1"/>
</dbReference>
<comment type="similarity">
    <text evidence="4">Belongs to the PPP phosphatase family.</text>
</comment>
<dbReference type="InterPro" id="IPR006186">
    <property type="entry name" value="Ser/Thr-sp_prot-phosphatase"/>
</dbReference>
<evidence type="ECO:0000256" key="3">
    <source>
        <dbReference type="ARBA" id="ARBA00023211"/>
    </source>
</evidence>
<comment type="caution">
    <text evidence="6">The sequence shown here is derived from an EMBL/GenBank/DDBJ whole genome shotgun (WGS) entry which is preliminary data.</text>
</comment>
<keyword evidence="3" id="KW-0464">Manganese</keyword>
<gene>
    <name evidence="6" type="ORF">ADUPG1_006889</name>
</gene>
<keyword evidence="2 4" id="KW-0378">Hydrolase</keyword>